<reference evidence="9" key="1">
    <citation type="submission" date="2022-07" db="EMBL/GenBank/DDBJ databases">
        <title>Fungi with potential for degradation of polypropylene.</title>
        <authorList>
            <person name="Gostincar C."/>
        </authorList>
    </citation>
    <scope>NUCLEOTIDE SEQUENCE</scope>
    <source>
        <strain evidence="9">EXF-13287</strain>
    </source>
</reference>
<evidence type="ECO:0000313" key="9">
    <source>
        <dbReference type="EMBL" id="KAJ9158497.1"/>
    </source>
</evidence>
<dbReference type="GO" id="GO:0031507">
    <property type="term" value="P:heterochromatin formation"/>
    <property type="evidence" value="ECO:0007669"/>
    <property type="project" value="TreeGrafter"/>
</dbReference>
<dbReference type="SUPFAM" id="SSF82199">
    <property type="entry name" value="SET domain"/>
    <property type="match status" value="1"/>
</dbReference>
<dbReference type="GO" id="GO:0032259">
    <property type="term" value="P:methylation"/>
    <property type="evidence" value="ECO:0007669"/>
    <property type="project" value="UniProtKB-KW"/>
</dbReference>
<dbReference type="InterPro" id="IPR026489">
    <property type="entry name" value="CXC_dom"/>
</dbReference>
<dbReference type="Gene3D" id="2.170.270.10">
    <property type="entry name" value="SET domain"/>
    <property type="match status" value="1"/>
</dbReference>
<dbReference type="GO" id="GO:0046976">
    <property type="term" value="F:histone H3K27 methyltransferase activity"/>
    <property type="evidence" value="ECO:0007669"/>
    <property type="project" value="TreeGrafter"/>
</dbReference>
<evidence type="ECO:0000256" key="4">
    <source>
        <dbReference type="ARBA" id="ARBA00023015"/>
    </source>
</evidence>
<feature type="domain" description="SET" evidence="7">
    <location>
        <begin position="627"/>
        <end position="756"/>
    </location>
</feature>
<dbReference type="GO" id="GO:0005634">
    <property type="term" value="C:nucleus"/>
    <property type="evidence" value="ECO:0007669"/>
    <property type="project" value="TreeGrafter"/>
</dbReference>
<accession>A0AA38S417</accession>
<evidence type="ECO:0000256" key="2">
    <source>
        <dbReference type="ARBA" id="ARBA00022679"/>
    </source>
</evidence>
<protein>
    <submittedName>
        <fullName evidence="9">Histone-lysine N-methyltransferase EZH2</fullName>
    </submittedName>
</protein>
<keyword evidence="3" id="KW-0949">S-adenosyl-L-methionine</keyword>
<feature type="compositionally biased region" description="Acidic residues" evidence="6">
    <location>
        <begin position="1056"/>
        <end position="1066"/>
    </location>
</feature>
<keyword evidence="10" id="KW-1185">Reference proteome</keyword>
<feature type="region of interest" description="Disordered" evidence="6">
    <location>
        <begin position="772"/>
        <end position="1120"/>
    </location>
</feature>
<feature type="compositionally biased region" description="Polar residues" evidence="6">
    <location>
        <begin position="866"/>
        <end position="876"/>
    </location>
</feature>
<feature type="domain" description="CXC" evidence="8">
    <location>
        <begin position="495"/>
        <end position="612"/>
    </location>
</feature>
<dbReference type="Pfam" id="PF18601">
    <property type="entry name" value="EZH2_N"/>
    <property type="match status" value="1"/>
</dbReference>
<dbReference type="InterPro" id="IPR001214">
    <property type="entry name" value="SET_dom"/>
</dbReference>
<dbReference type="Proteomes" id="UP001174691">
    <property type="component" value="Unassembled WGS sequence"/>
</dbReference>
<dbReference type="InterPro" id="IPR046341">
    <property type="entry name" value="SET_dom_sf"/>
</dbReference>
<dbReference type="Pfam" id="PF21509">
    <property type="entry name" value="Ezh2-like__CXC_fung"/>
    <property type="match status" value="1"/>
</dbReference>
<feature type="compositionally biased region" description="Acidic residues" evidence="6">
    <location>
        <begin position="1091"/>
        <end position="1102"/>
    </location>
</feature>
<feature type="compositionally biased region" description="Acidic residues" evidence="6">
    <location>
        <begin position="1005"/>
        <end position="1035"/>
    </location>
</feature>
<keyword evidence="4" id="KW-0805">Transcription regulation</keyword>
<evidence type="ECO:0000256" key="1">
    <source>
        <dbReference type="ARBA" id="ARBA00022603"/>
    </source>
</evidence>
<evidence type="ECO:0000256" key="6">
    <source>
        <dbReference type="SAM" id="MobiDB-lite"/>
    </source>
</evidence>
<dbReference type="AlphaFoldDB" id="A0AA38S417"/>
<name>A0AA38S417_9PEZI</name>
<comment type="caution">
    <text evidence="9">The sequence shown here is derived from an EMBL/GenBank/DDBJ whole genome shotgun (WGS) entry which is preliminary data.</text>
</comment>
<dbReference type="Pfam" id="PF00856">
    <property type="entry name" value="SET"/>
    <property type="match status" value="1"/>
</dbReference>
<feature type="region of interest" description="Disordered" evidence="6">
    <location>
        <begin position="1"/>
        <end position="26"/>
    </location>
</feature>
<evidence type="ECO:0000256" key="3">
    <source>
        <dbReference type="ARBA" id="ARBA00022691"/>
    </source>
</evidence>
<feature type="compositionally biased region" description="Basic residues" evidence="6">
    <location>
        <begin position="1106"/>
        <end position="1120"/>
    </location>
</feature>
<sequence>MPAHGSPVSRGPRNSNDHLATHTTPRRLVTKEEITYDVEKIVGELKTCATEMEKMNTEIVKDALEDIVEKPIEQRHMSSIDPFADMPSIAEEPGSASDGAIQIKFRLYVGSDKAPRQKKQSFPSMVLKPTKERVPKYRFHHVEIAHNILTPSTNLRFLPYTRDVQDASEETQYYRWLDSLKGMDQTDGMDTLALEDSHLRNNKKAQFMARKEFAATLHPYLERWITRVGLEHCDRSALIHFMASETADDDSAITPQQKSTLLDSGIGNRSSPDSHAAAKAFTEAFDRVFGRRATLREVLMLDEAVEDLLQRSRTSKEPVSSQNLRDEEILREVEEAVATNNLFNCLICFCNGCDHGSINIDENTQSRLSLTNILVKMAPMVKKRWIEQTRNNPQTSPANAAVTLCKNQCFQGSHPTAPAPREWTPIEIQALKTMFVALAKSSVRPECTTAVMLQRKCWDVREKVVALNLSLPYTPPPPEQPWAKNIAWYDRIKKVFVGELWKEHTTTHDFGNRELTEPCHHEGACTAANGCPCVYGRVLCDRFCQCSADSCPYKFTGCACHSSGKNCMERVKKGENPCLCVMLGRECDPVLCKGCGATERANPLNVHDHALHATGCQNVSLQRGLAKAVVMGASQLEGCGYGLFTAEDIAQDDFVIEYTGELIKADEGVRREARRGNVFDETKNTSYLFTLLEIEGVWVDAAVYGNLSRYINHAGDHDKKGANLTPRIVYAMGEYRIKFTATRDIRRGEELFFNYGDNFPNLTKKLLEDKDKAAGGGRRKPGPKPGPKPGRKPGRPPSKSVKNKQKKGDFASPSKRGRPRARGNATKKAPSSRSAPGADEMDWEAPSAVEDEAEEEEEEEEYGEPGNTSTYFSPSGQVRRGRRGIPPPPDDEDDLDEYRPGNQTDSQEDNEAYTLARDRRRRTVRSNHDLQNFLSGAYAKDMLSSDAPAKTSGGAEKSASSKTAPPNKDNKGKPVSRRGGARPGAGRKPKNPPKPAPTSARVETEVDPEETEEEEEIQDSYAGAEEDTEDDDDVPPVEKGRGYSLRNRKRKSADRDDGDEGMEEGESGFAEDGRGDVSELGGGGGVKDGEAAEGDEEDEDDVIDRSRRKRQKPARYRADE</sequence>
<dbReference type="Pfam" id="PF18600">
    <property type="entry name" value="Ezh2_MCSS_fung"/>
    <property type="match status" value="1"/>
</dbReference>
<dbReference type="PANTHER" id="PTHR45747:SF4">
    <property type="entry name" value="HISTONE-LYSINE N-METHYLTRANSFERASE E(Z)"/>
    <property type="match status" value="1"/>
</dbReference>
<keyword evidence="5" id="KW-0804">Transcription</keyword>
<keyword evidence="2" id="KW-0808">Transferase</keyword>
<dbReference type="PANTHER" id="PTHR45747">
    <property type="entry name" value="HISTONE-LYSINE N-METHYLTRANSFERASE E(Z)"/>
    <property type="match status" value="1"/>
</dbReference>
<dbReference type="PROSITE" id="PS50280">
    <property type="entry name" value="SET"/>
    <property type="match status" value="1"/>
</dbReference>
<organism evidence="9 10">
    <name type="scientific">Coniochaeta hoffmannii</name>
    <dbReference type="NCBI Taxonomy" id="91930"/>
    <lineage>
        <taxon>Eukaryota</taxon>
        <taxon>Fungi</taxon>
        <taxon>Dikarya</taxon>
        <taxon>Ascomycota</taxon>
        <taxon>Pezizomycotina</taxon>
        <taxon>Sordariomycetes</taxon>
        <taxon>Sordariomycetidae</taxon>
        <taxon>Coniochaetales</taxon>
        <taxon>Coniochaetaceae</taxon>
        <taxon>Coniochaeta</taxon>
    </lineage>
</organism>
<evidence type="ECO:0000259" key="7">
    <source>
        <dbReference type="PROSITE" id="PS50280"/>
    </source>
</evidence>
<dbReference type="PROSITE" id="PS51633">
    <property type="entry name" value="CXC"/>
    <property type="match status" value="1"/>
</dbReference>
<evidence type="ECO:0000313" key="10">
    <source>
        <dbReference type="Proteomes" id="UP001174691"/>
    </source>
</evidence>
<evidence type="ECO:0000256" key="5">
    <source>
        <dbReference type="ARBA" id="ARBA00023163"/>
    </source>
</evidence>
<gene>
    <name evidence="9" type="ORF">NKR19_g3233</name>
</gene>
<dbReference type="InterPro" id="IPR048360">
    <property type="entry name" value="Ezh2_CXC_fung"/>
</dbReference>
<dbReference type="InterPro" id="IPR040968">
    <property type="entry name" value="EZH2_MCSS_fung"/>
</dbReference>
<proteinExistence type="predicted"/>
<dbReference type="GO" id="GO:0003682">
    <property type="term" value="F:chromatin binding"/>
    <property type="evidence" value="ECO:0007669"/>
    <property type="project" value="TreeGrafter"/>
</dbReference>
<dbReference type="InterPro" id="IPR045318">
    <property type="entry name" value="EZH1/2-like"/>
</dbReference>
<dbReference type="InterPro" id="IPR040595">
    <property type="entry name" value="EZH2_N"/>
</dbReference>
<dbReference type="SMART" id="SM00317">
    <property type="entry name" value="SET"/>
    <property type="match status" value="1"/>
</dbReference>
<dbReference type="EMBL" id="JANBVN010000035">
    <property type="protein sequence ID" value="KAJ9158497.1"/>
    <property type="molecule type" value="Genomic_DNA"/>
</dbReference>
<keyword evidence="1" id="KW-0489">Methyltransferase</keyword>
<evidence type="ECO:0000259" key="8">
    <source>
        <dbReference type="PROSITE" id="PS51633"/>
    </source>
</evidence>
<feature type="compositionally biased region" description="Basic residues" evidence="6">
    <location>
        <begin position="974"/>
        <end position="991"/>
    </location>
</feature>
<feature type="compositionally biased region" description="Acidic residues" evidence="6">
    <location>
        <begin position="839"/>
        <end position="863"/>
    </location>
</feature>